<keyword evidence="1" id="KW-1133">Transmembrane helix</keyword>
<dbReference type="STRING" id="100884.GCA_000269565_00820"/>
<dbReference type="EMBL" id="ADKX01000012">
    <property type="protein sequence ID" value="EFW05916.1"/>
    <property type="molecule type" value="Genomic_DNA"/>
</dbReference>
<dbReference type="HOGENOM" id="CLU_1934465_0_0_9"/>
<keyword evidence="1" id="KW-0812">Transmembrane</keyword>
<proteinExistence type="predicted"/>
<name>E7G7Z5_9FIRM</name>
<dbReference type="GeneID" id="78228709"/>
<dbReference type="AlphaFoldDB" id="E7G7Z5"/>
<keyword evidence="3" id="KW-1185">Reference proteome</keyword>
<dbReference type="eggNOG" id="ENOG502ZG49">
    <property type="taxonomic scope" value="Bacteria"/>
</dbReference>
<feature type="transmembrane region" description="Helical" evidence="1">
    <location>
        <begin position="38"/>
        <end position="60"/>
    </location>
</feature>
<feature type="transmembrane region" description="Helical" evidence="1">
    <location>
        <begin position="7"/>
        <end position="26"/>
    </location>
</feature>
<dbReference type="RefSeq" id="WP_008787999.1">
    <property type="nucleotide sequence ID" value="NZ_AKCB01000001.1"/>
</dbReference>
<protein>
    <submittedName>
        <fullName evidence="2">Uncharacterized protein</fullName>
    </submittedName>
</protein>
<evidence type="ECO:0000256" key="1">
    <source>
        <dbReference type="SAM" id="Phobius"/>
    </source>
</evidence>
<feature type="transmembrane region" description="Helical" evidence="1">
    <location>
        <begin position="99"/>
        <end position="123"/>
    </location>
</feature>
<keyword evidence="1" id="KW-0472">Membrane</keyword>
<feature type="transmembrane region" description="Helical" evidence="1">
    <location>
        <begin position="72"/>
        <end position="93"/>
    </location>
</feature>
<gene>
    <name evidence="2" type="ORF">HMPREF9488_00883</name>
</gene>
<evidence type="ECO:0000313" key="3">
    <source>
        <dbReference type="Proteomes" id="UP000003157"/>
    </source>
</evidence>
<evidence type="ECO:0000313" key="2">
    <source>
        <dbReference type="EMBL" id="EFW05916.1"/>
    </source>
</evidence>
<sequence>MKSYSKNSCIVIIIALILAFVAFLTLTNLGELFYEEFFPIIVIAVGLIGLISIFIGFAILGQNGIYDAYNDCSQLATIGAALLTILGFFLTIVSGALGIIYFILVAAAIFSLTLMVGGIWCYLNTLHHHNNNCCYRNNM</sequence>
<accession>E7G7Z5</accession>
<dbReference type="Proteomes" id="UP000003157">
    <property type="component" value="Unassembled WGS sequence"/>
</dbReference>
<organism evidence="2 3">
    <name type="scientific">Coprobacillus cateniformis</name>
    <dbReference type="NCBI Taxonomy" id="100884"/>
    <lineage>
        <taxon>Bacteria</taxon>
        <taxon>Bacillati</taxon>
        <taxon>Bacillota</taxon>
        <taxon>Erysipelotrichia</taxon>
        <taxon>Erysipelotrichales</taxon>
        <taxon>Coprobacillaceae</taxon>
        <taxon>Coprobacillus</taxon>
    </lineage>
</organism>
<comment type="caution">
    <text evidence="2">The sequence shown here is derived from an EMBL/GenBank/DDBJ whole genome shotgun (WGS) entry which is preliminary data.</text>
</comment>
<reference evidence="2 3" key="1">
    <citation type="submission" date="2010-12" db="EMBL/GenBank/DDBJ databases">
        <title>The Genome Sequence of Coprobacillus sp. strain 29_1.</title>
        <authorList>
            <consortium name="The Broad Institute Genome Sequencing Platform"/>
            <person name="Earl A."/>
            <person name="Ward D."/>
            <person name="Feldgarden M."/>
            <person name="Gevers D."/>
            <person name="Daigneault M."/>
            <person name="Sibley C.D."/>
            <person name="White A."/>
            <person name="Strauss J."/>
            <person name="Allen-Vercoe E."/>
            <person name="Young S.K."/>
            <person name="Zeng Q."/>
            <person name="Gargeya S."/>
            <person name="Fitzgerald M."/>
            <person name="Haas B."/>
            <person name="Abouelleil A."/>
            <person name="Alvarado L."/>
            <person name="Arachchi H.M."/>
            <person name="Berlin A."/>
            <person name="Brown A."/>
            <person name="Chapman S.B."/>
            <person name="Chen Z."/>
            <person name="Dunbar C."/>
            <person name="Freedman E."/>
            <person name="Gearin G."/>
            <person name="Gellesch M."/>
            <person name="Goldberg J."/>
            <person name="Griggs A."/>
            <person name="Gujja S."/>
            <person name="Heilman E."/>
            <person name="Heiman D."/>
            <person name="Howarth C."/>
            <person name="Larson L."/>
            <person name="Lui A."/>
            <person name="MacDonald P.J.P."/>
            <person name="Mehta T."/>
            <person name="Montmayeur A."/>
            <person name="Murphy C."/>
            <person name="Neiman D."/>
            <person name="Pearson M."/>
            <person name="Priest M."/>
            <person name="Roberts A."/>
            <person name="Saif S."/>
            <person name="Shea T."/>
            <person name="Shenoy N."/>
            <person name="Sisk P."/>
            <person name="Stolte C."/>
            <person name="Sykes S."/>
            <person name="White J."/>
            <person name="Yandava C."/>
            <person name="Nusbaum C."/>
            <person name="Birren B."/>
        </authorList>
    </citation>
    <scope>NUCLEOTIDE SEQUENCE [LARGE SCALE GENOMIC DNA]</scope>
    <source>
        <strain evidence="2 3">29_1</strain>
    </source>
</reference>